<proteinExistence type="predicted"/>
<evidence type="ECO:0000313" key="1">
    <source>
        <dbReference type="EMBL" id="KAJ9117027.1"/>
    </source>
</evidence>
<keyword evidence="2" id="KW-1185">Reference proteome</keyword>
<reference evidence="1" key="1">
    <citation type="submission" date="2023-04" db="EMBL/GenBank/DDBJ databases">
        <title>Draft Genome sequencing of Naganishia species isolated from polar environments using Oxford Nanopore Technology.</title>
        <authorList>
            <person name="Leo P."/>
            <person name="Venkateswaran K."/>
        </authorList>
    </citation>
    <scope>NUCLEOTIDE SEQUENCE</scope>
    <source>
        <strain evidence="1">MNA-CCFEE 5425</strain>
    </source>
</reference>
<sequence>MRDPYFGLADKIKNCKGMLEELENLLKDDENSSQETISSAMELSLTIRSTLRNFLYVAEPHTLAMSDMIALDLQPPSTLKTALPYDAFAEHLAQFKVAWWRTKCLFPPISSVVNLRRAVRRCIANEAQGIDLEPGSQVEELRETLGDSRLSERGSTLREDKCDAVISLLDEEIDRMNMYTNEKHANLLKEGRDILDSLKGTFSARYPPPSSSNPGEVMLDPLSPVTDSLLADLKEEMSCLASYEAESARKAHASLSLITSFILGWQMELSILAEEQESMAASRLPPSAPASRRPNRSPRRR</sequence>
<protein>
    <submittedName>
        <fullName evidence="1">Uncharacterized protein</fullName>
    </submittedName>
</protein>
<name>A0ACC2X177_9TREE</name>
<dbReference type="EMBL" id="JASBWU010000013">
    <property type="protein sequence ID" value="KAJ9117027.1"/>
    <property type="molecule type" value="Genomic_DNA"/>
</dbReference>
<evidence type="ECO:0000313" key="2">
    <source>
        <dbReference type="Proteomes" id="UP001243375"/>
    </source>
</evidence>
<accession>A0ACC2X177</accession>
<gene>
    <name evidence="1" type="ORF">QFC22_004686</name>
</gene>
<comment type="caution">
    <text evidence="1">The sequence shown here is derived from an EMBL/GenBank/DDBJ whole genome shotgun (WGS) entry which is preliminary data.</text>
</comment>
<organism evidence="1 2">
    <name type="scientific">Naganishia vaughanmartiniae</name>
    <dbReference type="NCBI Taxonomy" id="1424756"/>
    <lineage>
        <taxon>Eukaryota</taxon>
        <taxon>Fungi</taxon>
        <taxon>Dikarya</taxon>
        <taxon>Basidiomycota</taxon>
        <taxon>Agaricomycotina</taxon>
        <taxon>Tremellomycetes</taxon>
        <taxon>Filobasidiales</taxon>
        <taxon>Filobasidiaceae</taxon>
        <taxon>Naganishia</taxon>
    </lineage>
</organism>
<dbReference type="Proteomes" id="UP001243375">
    <property type="component" value="Unassembled WGS sequence"/>
</dbReference>